<sequence>MRLLFCFLMVMYVLYHHHHHQHVLADQIFPAHVGGTFGRSSREPKYKIEFHPEDSPFHPDDEQESLVLPDKNGKNFLCFLPKLEKSKSGKPVIQQNTSSMIVETEKQVKLKTPDELLEVLKEKCFIRQEGWWSYEFCYQKTLRQLHLEDEVVQEFILGVYDEEATASFNQNLSDISTLKDPRSKDASQRYHAHQYTNGTICDLTNQPRETEVRFVCSEPRAMISSITELSTCKYAITIQCPMLCKHPLFQEERPIWHTINCNALPKDYKETGKEKDQFQDKPITMIADL</sequence>
<feature type="domain" description="MRH" evidence="10">
    <location>
        <begin position="122"/>
        <end position="246"/>
    </location>
</feature>
<keyword evidence="5" id="KW-0430">Lectin</keyword>
<evidence type="ECO:0000256" key="7">
    <source>
        <dbReference type="ARBA" id="ARBA00023157"/>
    </source>
</evidence>
<evidence type="ECO:0000256" key="9">
    <source>
        <dbReference type="SAM" id="SignalP"/>
    </source>
</evidence>
<dbReference type="SUPFAM" id="SSF50911">
    <property type="entry name" value="Mannose 6-phosphate receptor domain"/>
    <property type="match status" value="1"/>
</dbReference>
<comment type="similarity">
    <text evidence="2">Belongs to the OS-9 family.</text>
</comment>
<evidence type="ECO:0000256" key="6">
    <source>
        <dbReference type="ARBA" id="ARBA00022824"/>
    </source>
</evidence>
<evidence type="ECO:0000313" key="12">
    <source>
        <dbReference type="Proteomes" id="UP001054252"/>
    </source>
</evidence>
<feature type="signal peptide" evidence="9">
    <location>
        <begin position="1"/>
        <end position="25"/>
    </location>
</feature>
<keyword evidence="4 9" id="KW-0732">Signal</keyword>
<dbReference type="PANTHER" id="PTHR15414">
    <property type="entry name" value="OS-9-RELATED"/>
    <property type="match status" value="1"/>
</dbReference>
<keyword evidence="12" id="KW-1185">Reference proteome</keyword>
<evidence type="ECO:0000256" key="8">
    <source>
        <dbReference type="ARBA" id="ARBA00023180"/>
    </source>
</evidence>
<proteinExistence type="inferred from homology"/>
<dbReference type="Pfam" id="PF07915">
    <property type="entry name" value="PRKCSH"/>
    <property type="match status" value="1"/>
</dbReference>
<dbReference type="FunFam" id="2.70.130.10:FF:000021">
    <property type="entry name" value="Protein OS-9 homolog"/>
    <property type="match status" value="1"/>
</dbReference>
<evidence type="ECO:0000259" key="10">
    <source>
        <dbReference type="PROSITE" id="PS51914"/>
    </source>
</evidence>
<keyword evidence="8" id="KW-0325">Glycoprotein</keyword>
<keyword evidence="7" id="KW-1015">Disulfide bond</keyword>
<dbReference type="InterPro" id="IPR012913">
    <property type="entry name" value="OS9-like_dom"/>
</dbReference>
<dbReference type="EMBL" id="BPVZ01000014">
    <property type="protein sequence ID" value="GKU99848.1"/>
    <property type="molecule type" value="Genomic_DNA"/>
</dbReference>
<name>A0AAV5IJ01_9ROSI</name>
<evidence type="ECO:0000256" key="5">
    <source>
        <dbReference type="ARBA" id="ARBA00022734"/>
    </source>
</evidence>
<dbReference type="Proteomes" id="UP001054252">
    <property type="component" value="Unassembled WGS sequence"/>
</dbReference>
<organism evidence="11 12">
    <name type="scientific">Rubroshorea leprosula</name>
    <dbReference type="NCBI Taxonomy" id="152421"/>
    <lineage>
        <taxon>Eukaryota</taxon>
        <taxon>Viridiplantae</taxon>
        <taxon>Streptophyta</taxon>
        <taxon>Embryophyta</taxon>
        <taxon>Tracheophyta</taxon>
        <taxon>Spermatophyta</taxon>
        <taxon>Magnoliopsida</taxon>
        <taxon>eudicotyledons</taxon>
        <taxon>Gunneridae</taxon>
        <taxon>Pentapetalae</taxon>
        <taxon>rosids</taxon>
        <taxon>malvids</taxon>
        <taxon>Malvales</taxon>
        <taxon>Dipterocarpaceae</taxon>
        <taxon>Rubroshorea</taxon>
    </lineage>
</organism>
<feature type="chain" id="PRO_5043450510" description="Protein OS-9 homolog" evidence="9">
    <location>
        <begin position="26"/>
        <end position="289"/>
    </location>
</feature>
<comment type="caution">
    <text evidence="11">The sequence shown here is derived from an EMBL/GenBank/DDBJ whole genome shotgun (WGS) entry which is preliminary data.</text>
</comment>
<evidence type="ECO:0000256" key="4">
    <source>
        <dbReference type="ARBA" id="ARBA00022729"/>
    </source>
</evidence>
<comment type="subcellular location">
    <subcellularLocation>
        <location evidence="1">Endoplasmic reticulum</location>
    </subcellularLocation>
</comment>
<reference evidence="11 12" key="1">
    <citation type="journal article" date="2021" name="Commun. Biol.">
        <title>The genome of Shorea leprosula (Dipterocarpaceae) highlights the ecological relevance of drought in aseasonal tropical rainforests.</title>
        <authorList>
            <person name="Ng K.K.S."/>
            <person name="Kobayashi M.J."/>
            <person name="Fawcett J.A."/>
            <person name="Hatakeyama M."/>
            <person name="Paape T."/>
            <person name="Ng C.H."/>
            <person name="Ang C.C."/>
            <person name="Tnah L.H."/>
            <person name="Lee C.T."/>
            <person name="Nishiyama T."/>
            <person name="Sese J."/>
            <person name="O'Brien M.J."/>
            <person name="Copetti D."/>
            <person name="Mohd Noor M.I."/>
            <person name="Ong R.C."/>
            <person name="Putra M."/>
            <person name="Sireger I.Z."/>
            <person name="Indrioko S."/>
            <person name="Kosugi Y."/>
            <person name="Izuno A."/>
            <person name="Isagi Y."/>
            <person name="Lee S.L."/>
            <person name="Shimizu K.K."/>
        </authorList>
    </citation>
    <scope>NUCLEOTIDE SEQUENCE [LARGE SCALE GENOMIC DNA]</scope>
    <source>
        <tissue evidence="11">Leaf</tissue>
    </source>
</reference>
<dbReference type="InterPro" id="IPR009011">
    <property type="entry name" value="Man6P_isomerase_rcpt-bd_dom_sf"/>
</dbReference>
<protein>
    <recommendedName>
        <fullName evidence="3">Protein OS-9 homolog</fullName>
    </recommendedName>
</protein>
<evidence type="ECO:0000256" key="3">
    <source>
        <dbReference type="ARBA" id="ARBA00018727"/>
    </source>
</evidence>
<dbReference type="PROSITE" id="PS51914">
    <property type="entry name" value="MRH"/>
    <property type="match status" value="1"/>
</dbReference>
<accession>A0AAV5IJ01</accession>
<dbReference type="InterPro" id="IPR044865">
    <property type="entry name" value="MRH_dom"/>
</dbReference>
<gene>
    <name evidence="11" type="ORF">SLEP1_g12634</name>
</gene>
<dbReference type="GO" id="GO:0005788">
    <property type="term" value="C:endoplasmic reticulum lumen"/>
    <property type="evidence" value="ECO:0007669"/>
    <property type="project" value="TreeGrafter"/>
</dbReference>
<keyword evidence="6" id="KW-0256">Endoplasmic reticulum</keyword>
<evidence type="ECO:0000256" key="2">
    <source>
        <dbReference type="ARBA" id="ARBA00009918"/>
    </source>
</evidence>
<evidence type="ECO:0000256" key="1">
    <source>
        <dbReference type="ARBA" id="ARBA00004240"/>
    </source>
</evidence>
<dbReference type="InterPro" id="IPR045149">
    <property type="entry name" value="OS-9-like"/>
</dbReference>
<dbReference type="GO" id="GO:0030246">
    <property type="term" value="F:carbohydrate binding"/>
    <property type="evidence" value="ECO:0007669"/>
    <property type="project" value="UniProtKB-KW"/>
</dbReference>
<dbReference type="PANTHER" id="PTHR15414:SF0">
    <property type="entry name" value="ENDOPLASMIC RETICULUM LECTIN 1"/>
    <property type="match status" value="1"/>
</dbReference>
<dbReference type="GO" id="GO:0030970">
    <property type="term" value="P:retrograde protein transport, ER to cytosol"/>
    <property type="evidence" value="ECO:0007669"/>
    <property type="project" value="TreeGrafter"/>
</dbReference>
<dbReference type="Gene3D" id="2.70.130.10">
    <property type="entry name" value="Mannose-6-phosphate receptor binding domain"/>
    <property type="match status" value="1"/>
</dbReference>
<dbReference type="GO" id="GO:0030968">
    <property type="term" value="P:endoplasmic reticulum unfolded protein response"/>
    <property type="evidence" value="ECO:0007669"/>
    <property type="project" value="InterPro"/>
</dbReference>
<evidence type="ECO:0000313" key="11">
    <source>
        <dbReference type="EMBL" id="GKU99848.1"/>
    </source>
</evidence>
<dbReference type="AlphaFoldDB" id="A0AAV5IJ01"/>